<organism evidence="1 2">
    <name type="scientific">Bauhinia variegata</name>
    <name type="common">Purple orchid tree</name>
    <name type="synonym">Phanera variegata</name>
    <dbReference type="NCBI Taxonomy" id="167791"/>
    <lineage>
        <taxon>Eukaryota</taxon>
        <taxon>Viridiplantae</taxon>
        <taxon>Streptophyta</taxon>
        <taxon>Embryophyta</taxon>
        <taxon>Tracheophyta</taxon>
        <taxon>Spermatophyta</taxon>
        <taxon>Magnoliopsida</taxon>
        <taxon>eudicotyledons</taxon>
        <taxon>Gunneridae</taxon>
        <taxon>Pentapetalae</taxon>
        <taxon>rosids</taxon>
        <taxon>fabids</taxon>
        <taxon>Fabales</taxon>
        <taxon>Fabaceae</taxon>
        <taxon>Cercidoideae</taxon>
        <taxon>Cercideae</taxon>
        <taxon>Bauhiniinae</taxon>
        <taxon>Bauhinia</taxon>
    </lineage>
</organism>
<accession>A0ACB9PGX6</accession>
<sequence>MRGALLRNFSFCARNLLLSRYNQNPNPIPLIVSLSASNGSTPRFYSSINNLRDEPRFTKTQKKESPVDAEDVTDEEMKKRLSKLREGDADAIPLVFEAILKRKLSGKHEEEEDHELIEEIFGEGTESESADESDEED</sequence>
<comment type="caution">
    <text evidence="1">The sequence shown here is derived from an EMBL/GenBank/DDBJ whole genome shotgun (WGS) entry which is preliminary data.</text>
</comment>
<evidence type="ECO:0000313" key="2">
    <source>
        <dbReference type="Proteomes" id="UP000828941"/>
    </source>
</evidence>
<dbReference type="EMBL" id="CM039429">
    <property type="protein sequence ID" value="KAI4347214.1"/>
    <property type="molecule type" value="Genomic_DNA"/>
</dbReference>
<reference evidence="1 2" key="1">
    <citation type="journal article" date="2022" name="DNA Res.">
        <title>Chromosomal-level genome assembly of the orchid tree Bauhinia variegata (Leguminosae; Cercidoideae) supports the allotetraploid origin hypothesis of Bauhinia.</title>
        <authorList>
            <person name="Zhong Y."/>
            <person name="Chen Y."/>
            <person name="Zheng D."/>
            <person name="Pang J."/>
            <person name="Liu Y."/>
            <person name="Luo S."/>
            <person name="Meng S."/>
            <person name="Qian L."/>
            <person name="Wei D."/>
            <person name="Dai S."/>
            <person name="Zhou R."/>
        </authorList>
    </citation>
    <scope>NUCLEOTIDE SEQUENCE [LARGE SCALE GENOMIC DNA]</scope>
    <source>
        <strain evidence="1">BV-YZ2020</strain>
    </source>
</reference>
<keyword evidence="2" id="KW-1185">Reference proteome</keyword>
<dbReference type="Proteomes" id="UP000828941">
    <property type="component" value="Chromosome 4"/>
</dbReference>
<gene>
    <name evidence="1" type="ORF">L6164_008046</name>
</gene>
<proteinExistence type="predicted"/>
<protein>
    <submittedName>
        <fullName evidence="1">Uncharacterized protein</fullName>
    </submittedName>
</protein>
<evidence type="ECO:0000313" key="1">
    <source>
        <dbReference type="EMBL" id="KAI4347214.1"/>
    </source>
</evidence>
<name>A0ACB9PGX6_BAUVA</name>